<dbReference type="KEGG" id="ssua:FPZ54_15475"/>
<dbReference type="RefSeq" id="WP_145848671.1">
    <property type="nucleotide sequence ID" value="NZ_CP042239.1"/>
</dbReference>
<accession>A0A518RIG8</accession>
<name>A0A518RIG8_9SPHN</name>
<feature type="domain" description="Ferrous iron transporter FeoA-like" evidence="2">
    <location>
        <begin position="3"/>
        <end position="79"/>
    </location>
</feature>
<dbReference type="GO" id="GO:0046914">
    <property type="term" value="F:transition metal ion binding"/>
    <property type="evidence" value="ECO:0007669"/>
    <property type="project" value="InterPro"/>
</dbReference>
<gene>
    <name evidence="3" type="ORF">FPZ54_15475</name>
</gene>
<dbReference type="Gene3D" id="2.30.30.90">
    <property type="match status" value="1"/>
</dbReference>
<dbReference type="InterPro" id="IPR007167">
    <property type="entry name" value="Fe-transptr_FeoA-like"/>
</dbReference>
<sequence length="82" mass="8868">MSDSLARAVRNVPGTVASIDWDALAPHEARRLREFGLDEGVEVELIKPGGWMGGPAAVRIGRMTVALRRHVAEAIRIVVPAE</sequence>
<dbReference type="SUPFAM" id="SSF50037">
    <property type="entry name" value="C-terminal domain of transcriptional repressors"/>
    <property type="match status" value="1"/>
</dbReference>
<evidence type="ECO:0000313" key="3">
    <source>
        <dbReference type="EMBL" id="QDX27266.1"/>
    </source>
</evidence>
<keyword evidence="1" id="KW-0408">Iron</keyword>
<dbReference type="SMART" id="SM00899">
    <property type="entry name" value="FeoA"/>
    <property type="match status" value="1"/>
</dbReference>
<dbReference type="InterPro" id="IPR038157">
    <property type="entry name" value="FeoA_core_dom"/>
</dbReference>
<dbReference type="OrthoDB" id="7173531at2"/>
<evidence type="ECO:0000256" key="1">
    <source>
        <dbReference type="ARBA" id="ARBA00023004"/>
    </source>
</evidence>
<dbReference type="InterPro" id="IPR008988">
    <property type="entry name" value="Transcriptional_repressor_C"/>
</dbReference>
<dbReference type="Proteomes" id="UP000318055">
    <property type="component" value="Chromosome"/>
</dbReference>
<protein>
    <submittedName>
        <fullName evidence="3">Ferrous iron transport protein A</fullName>
    </submittedName>
</protein>
<dbReference type="EMBL" id="CP042239">
    <property type="protein sequence ID" value="QDX27266.1"/>
    <property type="molecule type" value="Genomic_DNA"/>
</dbReference>
<keyword evidence="4" id="KW-1185">Reference proteome</keyword>
<organism evidence="3 4">
    <name type="scientific">Sphingomonas suaedae</name>
    <dbReference type="NCBI Taxonomy" id="2599297"/>
    <lineage>
        <taxon>Bacteria</taxon>
        <taxon>Pseudomonadati</taxon>
        <taxon>Pseudomonadota</taxon>
        <taxon>Alphaproteobacteria</taxon>
        <taxon>Sphingomonadales</taxon>
        <taxon>Sphingomonadaceae</taxon>
        <taxon>Sphingomonas</taxon>
    </lineage>
</organism>
<evidence type="ECO:0000259" key="2">
    <source>
        <dbReference type="SMART" id="SM00899"/>
    </source>
</evidence>
<dbReference type="Pfam" id="PF04023">
    <property type="entry name" value="FeoA"/>
    <property type="match status" value="1"/>
</dbReference>
<proteinExistence type="predicted"/>
<dbReference type="AlphaFoldDB" id="A0A518RIG8"/>
<reference evidence="3 4" key="1">
    <citation type="submission" date="2019-07" db="EMBL/GenBank/DDBJ databases">
        <title>Sphingomonas alkalisoli sp. nov., isolated from rhizosphere soil of Suaedae salsa.</title>
        <authorList>
            <person name="Zhang H."/>
            <person name="Xu L."/>
            <person name="Zhang J.-X."/>
            <person name="Sun J.-Q."/>
        </authorList>
    </citation>
    <scope>NUCLEOTIDE SEQUENCE [LARGE SCALE GENOMIC DNA]</scope>
    <source>
        <strain evidence="3 4">XS-10</strain>
    </source>
</reference>
<evidence type="ECO:0000313" key="4">
    <source>
        <dbReference type="Proteomes" id="UP000318055"/>
    </source>
</evidence>